<dbReference type="InterPro" id="IPR010285">
    <property type="entry name" value="DNA_helicase_pif1-like_DEAD"/>
</dbReference>
<keyword evidence="4" id="KW-0547">Nucleotide-binding</keyword>
<comment type="similarity">
    <text evidence="1">Belongs to the peptidase C48 family.</text>
</comment>
<dbReference type="GO" id="GO:0008234">
    <property type="term" value="F:cysteine-type peptidase activity"/>
    <property type="evidence" value="ECO:0007669"/>
    <property type="project" value="InterPro"/>
</dbReference>
<keyword evidence="3 4" id="KW-0378">Hydrolase</keyword>
<keyword evidence="7" id="KW-1185">Reference proteome</keyword>
<comment type="similarity">
    <text evidence="4">Belongs to the helicase family.</text>
</comment>
<feature type="compositionally biased region" description="Low complexity" evidence="5">
    <location>
        <begin position="707"/>
        <end position="721"/>
    </location>
</feature>
<feature type="compositionally biased region" description="Polar residues" evidence="5">
    <location>
        <begin position="696"/>
        <end position="706"/>
    </location>
</feature>
<proteinExistence type="inferred from homology"/>
<evidence type="ECO:0000256" key="5">
    <source>
        <dbReference type="SAM" id="MobiDB-lite"/>
    </source>
</evidence>
<dbReference type="InterPro" id="IPR038765">
    <property type="entry name" value="Papain-like_cys_pep_sf"/>
</dbReference>
<sequence>MKLTVSTMPLGNPANTGSTVSFCKCVRNGCSHCACGATRTLQCGYAMTASARDVNPSKTRLDSLSYAQAASYLDGQEERIRVRLSLSVPIEGSALLILTEGRMPNSVCAEVRKMADGLLGSDREVEAMSCGTVTAEFAFRRRRQWTMVTKTREFTICRPKTKGWVISLPIYGDDKKALLEQDTKKVDGDRKWIFRVDRAKFLYNRAGQDEKGKVEEALEEDFPWSLRLRHPPPSRSELRSKVKRQPRKKQKPLPRPAVNIRMEVTELLPAGAAGKSPMRCEALEEPEDHHQHRRNSLGLRSKRTPEGHHQQLLLGGGPPSKRSKAPRARSSGLPPTRTPEGHHQQLLHGGGPSSKRSKAPRARSSGLPSTRTPEGHHQQLLLGGGPPSKRSKAARERISKQRSEKPDPMEVDLEDEATTVGTEAMVDESSARIDSSTFYAPDEDYDRQNRYIWSSATVDDITATFAPGVWLSDAAIVRYLMLMLKRRNSVIGSSPTAIIHPTIFNTRIRLPSSQFFNVTYLCRSSFERVIIPLYVPGHWATSILDIRNRELIIYDSLPDYVKQYMHQVAPRLKEVSAVLINQRLNNYTQPDDIHLILAPRDKQTRQPDTHSCGIFAIYNSLRYLDAVPQPLQGQTPIADIRMPQGVDPDSLRGTYLAEIREHLQDEQVNAQIRPALKRRGVRTASAVIPAKIPRPTDNSDSSTEKPATSSTQTASTLSQKAASDDATASKRMRDDDGSTVDQDGPKKKYRSLKNMSADEKAEHRKDQKRKSTVAQRQVRRLAAVRGGKLRPIPQNRTCQRWHANRGCAAISTSHKVQYFNVGGFTRNCPHPHCNAFLLQVEFTKKWGGCCANGKVDLGSVFDILQNPPDIFRQLCDTNFPASKYFLENDRLYNSMFAFGSITTTASKAPPYGKPVCKLNGEITIHLSDLQRDVTNPRQAMAMFGQVYALASQEAENLRLDRLSAYPTITVLLDRTLRMSHPFSAVYRTAFAVYMEGLEEAQHQNRKVPNFRVILLTNRDAQKVDISDPSIHPHRTESPEDPQVAVIWQSDDGQPPAYDGLIMYANAGRRYELTDLSPHTFTACFPMLNPRGIQGYTFHIPFHGGQRNVKHVINLSPDMSELGEDQQLDIHGDDVDLLNVDVGDDLEVTVPRDCVSYRQWLTYLMMMRPAKTDAPYDPKDFHYLWNHRSLAEYYVITSNNILERHEMEFYKKKADNLRTVLPKKLIEAMEKRLQPGQTLGKVFFAPPTWKGSRRYMQKAFADAKSISLACGKGMFFLTFTGNKEWPEIKSALLEGQEHFHRPDVVCRVFKAKLDELLKDLFKRHILGEMKAYYLAIEFQKRGMPHAHIVMIPADDVSTRTPANVDDYIRAEVPQRPADDDHSDQAEQTRRELELIKVQIHVCKKDRCQIAGKDCNKRFPKCYSSVTILHDNDYPQYRRRPPPSETDVINDDTRDLFGDRYEEKITDKKGNFKGYKYTDNRWIVPYNPYLLLKYESHHNLEYIGPNCCEDYLTKYVHKGCDMAYVQLRPDDTGNTVVNYDEIHHTFKVRYMTAQEAMWRLLKYPIIKMSHTVHTIFIHEEDARPVVLEEGKEPDAAKKLIHRKKSKQEAFFELCAAGDPIALNCTLLDIGKTHWFHEKTGKWKRRQNDYRLDKIIVRFGTVVPSSRERYALRLILQHRKGPTSYEDLRTVNGITYDTYVETARQMGLTDSDLIWEKSMDEACAEIKSLYRRRRFFAMLLFHCEPSDAMGLLRKFLPQMIPKMAGDDEAKMQRMLRHLTYFLAEFNKSNSECGIDEPQAYIEADVLAEIAAERGTTGGRLDGAAYTALADSELAQLNSGQRAIYDEILQAVDMLDQGQHPPQRLFFVTGEGGSGKTFLFNALIHRLLSKGICHVTAASTGIAALLLEGGRTAHSTFRIANDVTDSDQSRVDWNSKLADMLRRSSLIIIDEVSMLHRTVFDYINRVLKSIAPRDGTDRDEDFGGKIILISGDFKQLAPVVEEKKAGGNEVVAASIKSMPVFKKFKQLKLTENMRMKPEEIDFCNFVRDVGHGRNMVPNTPYVRMPNGLEVETMQELIDFCYPPEFLQDPLKEYERAAQTNILAPQNETCFAINGILCANMSSPLCTLAEILKRMNGQERTYVSTDRDTSSEEDRHLSAVKTHRGKLNGKLRKERSFGMSTRICRMSS</sequence>
<dbReference type="WBParaSite" id="L893_g6190.t1">
    <property type="protein sequence ID" value="L893_g6190.t1"/>
    <property type="gene ID" value="L893_g6190"/>
</dbReference>
<feature type="compositionally biased region" description="Basic and acidic residues" evidence="5">
    <location>
        <begin position="756"/>
        <end position="765"/>
    </location>
</feature>
<dbReference type="GO" id="GO:0006508">
    <property type="term" value="P:proteolysis"/>
    <property type="evidence" value="ECO:0007669"/>
    <property type="project" value="UniProtKB-KW"/>
</dbReference>
<dbReference type="Pfam" id="PF02902">
    <property type="entry name" value="Peptidase_C48"/>
    <property type="match status" value="1"/>
</dbReference>
<dbReference type="Pfam" id="PF05970">
    <property type="entry name" value="PIF1"/>
    <property type="match status" value="1"/>
</dbReference>
<feature type="region of interest" description="Disordered" evidence="5">
    <location>
        <begin position="225"/>
        <end position="261"/>
    </location>
</feature>
<dbReference type="GO" id="GO:0043139">
    <property type="term" value="F:5'-3' DNA helicase activity"/>
    <property type="evidence" value="ECO:0007669"/>
    <property type="project" value="UniProtKB-EC"/>
</dbReference>
<organism evidence="7 8">
    <name type="scientific">Steinernema glaseri</name>
    <dbReference type="NCBI Taxonomy" id="37863"/>
    <lineage>
        <taxon>Eukaryota</taxon>
        <taxon>Metazoa</taxon>
        <taxon>Ecdysozoa</taxon>
        <taxon>Nematoda</taxon>
        <taxon>Chromadorea</taxon>
        <taxon>Rhabditida</taxon>
        <taxon>Tylenchina</taxon>
        <taxon>Panagrolaimomorpha</taxon>
        <taxon>Strongyloidoidea</taxon>
        <taxon>Steinernematidae</taxon>
        <taxon>Steinernema</taxon>
    </lineage>
</organism>
<dbReference type="InterPro" id="IPR003653">
    <property type="entry name" value="Peptidase_C48_C"/>
</dbReference>
<evidence type="ECO:0000256" key="4">
    <source>
        <dbReference type="RuleBase" id="RU363044"/>
    </source>
</evidence>
<dbReference type="InterPro" id="IPR025476">
    <property type="entry name" value="Helitron_helicase-like"/>
</dbReference>
<dbReference type="PANTHER" id="PTHR10492:SF57">
    <property type="entry name" value="ATP-DEPENDENT DNA HELICASE"/>
    <property type="match status" value="1"/>
</dbReference>
<comment type="cofactor">
    <cofactor evidence="4">
        <name>Mg(2+)</name>
        <dbReference type="ChEBI" id="CHEBI:18420"/>
    </cofactor>
</comment>
<evidence type="ECO:0000259" key="6">
    <source>
        <dbReference type="PROSITE" id="PS50600"/>
    </source>
</evidence>
<keyword evidence="4" id="KW-0227">DNA damage</keyword>
<keyword evidence="4" id="KW-0067">ATP-binding</keyword>
<dbReference type="GO" id="GO:0016887">
    <property type="term" value="F:ATP hydrolysis activity"/>
    <property type="evidence" value="ECO:0007669"/>
    <property type="project" value="RHEA"/>
</dbReference>
<evidence type="ECO:0000313" key="8">
    <source>
        <dbReference type="WBParaSite" id="L893_g6190.t1"/>
    </source>
</evidence>
<reference evidence="8" key="1">
    <citation type="submission" date="2016-11" db="UniProtKB">
        <authorList>
            <consortium name="WormBaseParasite"/>
        </authorList>
    </citation>
    <scope>IDENTIFICATION</scope>
</reference>
<dbReference type="GO" id="GO:0006281">
    <property type="term" value="P:DNA repair"/>
    <property type="evidence" value="ECO:0007669"/>
    <property type="project" value="UniProtKB-KW"/>
</dbReference>
<feature type="compositionally biased region" description="Basic and acidic residues" evidence="5">
    <location>
        <begin position="393"/>
        <end position="408"/>
    </location>
</feature>
<dbReference type="GO" id="GO:0000723">
    <property type="term" value="P:telomere maintenance"/>
    <property type="evidence" value="ECO:0007669"/>
    <property type="project" value="InterPro"/>
</dbReference>
<feature type="compositionally biased region" description="Basic and acidic residues" evidence="5">
    <location>
        <begin position="727"/>
        <end position="736"/>
    </location>
</feature>
<dbReference type="Pfam" id="PF14214">
    <property type="entry name" value="Helitron_like_N"/>
    <property type="match status" value="1"/>
</dbReference>
<keyword evidence="2" id="KW-0645">Protease</keyword>
<evidence type="ECO:0000256" key="3">
    <source>
        <dbReference type="ARBA" id="ARBA00022801"/>
    </source>
</evidence>
<dbReference type="InterPro" id="IPR027417">
    <property type="entry name" value="P-loop_NTPase"/>
</dbReference>
<dbReference type="EC" id="5.6.2.3" evidence="4"/>
<dbReference type="GO" id="GO:0005524">
    <property type="term" value="F:ATP binding"/>
    <property type="evidence" value="ECO:0007669"/>
    <property type="project" value="UniProtKB-KW"/>
</dbReference>
<protein>
    <recommendedName>
        <fullName evidence="4">ATP-dependent DNA helicase</fullName>
        <ecNumber evidence="4">5.6.2.3</ecNumber>
    </recommendedName>
</protein>
<dbReference type="Gene3D" id="3.40.50.300">
    <property type="entry name" value="P-loop containing nucleotide triphosphate hydrolases"/>
    <property type="match status" value="1"/>
</dbReference>
<evidence type="ECO:0000313" key="7">
    <source>
        <dbReference type="Proteomes" id="UP000095287"/>
    </source>
</evidence>
<dbReference type="GO" id="GO:0006310">
    <property type="term" value="P:DNA recombination"/>
    <property type="evidence" value="ECO:0007669"/>
    <property type="project" value="UniProtKB-KW"/>
</dbReference>
<keyword evidence="4" id="KW-0234">DNA repair</keyword>
<accession>A0A1I8AIP3</accession>
<evidence type="ECO:0000256" key="1">
    <source>
        <dbReference type="ARBA" id="ARBA00005234"/>
    </source>
</evidence>
<feature type="compositionally biased region" description="Basic residues" evidence="5">
    <location>
        <begin position="241"/>
        <end position="252"/>
    </location>
</feature>
<name>A0A1I8AIP3_9BILA</name>
<feature type="region of interest" description="Disordered" evidence="5">
    <location>
        <begin position="283"/>
        <end position="429"/>
    </location>
</feature>
<feature type="domain" description="Ubiquitin-like protease family profile" evidence="6">
    <location>
        <begin position="454"/>
        <end position="623"/>
    </location>
</feature>
<dbReference type="PANTHER" id="PTHR10492">
    <property type="match status" value="1"/>
</dbReference>
<dbReference type="Proteomes" id="UP000095287">
    <property type="component" value="Unplaced"/>
</dbReference>
<keyword evidence="4" id="KW-0233">DNA recombination</keyword>
<dbReference type="SUPFAM" id="SSF52540">
    <property type="entry name" value="P-loop containing nucleoside triphosphate hydrolases"/>
    <property type="match status" value="1"/>
</dbReference>
<keyword evidence="4" id="KW-0347">Helicase</keyword>
<evidence type="ECO:0000256" key="2">
    <source>
        <dbReference type="ARBA" id="ARBA00022670"/>
    </source>
</evidence>
<dbReference type="Gene3D" id="3.40.395.10">
    <property type="entry name" value="Adenoviral Proteinase, Chain A"/>
    <property type="match status" value="1"/>
</dbReference>
<dbReference type="SUPFAM" id="SSF54001">
    <property type="entry name" value="Cysteine proteinases"/>
    <property type="match status" value="1"/>
</dbReference>
<feature type="region of interest" description="Disordered" evidence="5">
    <location>
        <begin position="678"/>
        <end position="777"/>
    </location>
</feature>
<comment type="catalytic activity">
    <reaction evidence="4">
        <text>ATP + H2O = ADP + phosphate + H(+)</text>
        <dbReference type="Rhea" id="RHEA:13065"/>
        <dbReference type="ChEBI" id="CHEBI:15377"/>
        <dbReference type="ChEBI" id="CHEBI:15378"/>
        <dbReference type="ChEBI" id="CHEBI:30616"/>
        <dbReference type="ChEBI" id="CHEBI:43474"/>
        <dbReference type="ChEBI" id="CHEBI:456216"/>
        <dbReference type="EC" id="5.6.2.3"/>
    </reaction>
</comment>
<dbReference type="PROSITE" id="PS50600">
    <property type="entry name" value="ULP_PROTEASE"/>
    <property type="match status" value="1"/>
</dbReference>